<reference evidence="11 12" key="1">
    <citation type="submission" date="2017-04" db="EMBL/GenBank/DDBJ databases">
        <title>A new member of the family Flavobacteriaceae isolated from ascidians.</title>
        <authorList>
            <person name="Chen L."/>
        </authorList>
    </citation>
    <scope>NUCLEOTIDE SEQUENCE [LARGE SCALE GENOMIC DNA]</scope>
    <source>
        <strain evidence="11 12">HQA918</strain>
    </source>
</reference>
<dbReference type="InterPro" id="IPR009015">
    <property type="entry name" value="Fucose_isomerase_N/cen_sf"/>
</dbReference>
<comment type="similarity">
    <text evidence="7">Belongs to the L-fucose isomerase family.</text>
</comment>
<evidence type="ECO:0000313" key="12">
    <source>
        <dbReference type="Proteomes" id="UP000219559"/>
    </source>
</evidence>
<dbReference type="NCBIfam" id="NF008220">
    <property type="entry name" value="PRK10991.1"/>
    <property type="match status" value="1"/>
</dbReference>
<keyword evidence="6 7" id="KW-0119">Carbohydrate metabolism</keyword>
<dbReference type="Gene3D" id="3.40.275.10">
    <property type="entry name" value="L-fucose Isomerase, Chain A, domain 2"/>
    <property type="match status" value="1"/>
</dbReference>
<dbReference type="Pfam" id="PF07882">
    <property type="entry name" value="Fucose_iso_N2"/>
    <property type="match status" value="1"/>
</dbReference>
<feature type="active site" description="Proton acceptor" evidence="7">
    <location>
        <position position="362"/>
    </location>
</feature>
<gene>
    <name evidence="7" type="primary">fucI</name>
    <name evidence="11" type="ORF">B7P33_06030</name>
</gene>
<comment type="catalytic activity">
    <reaction evidence="7">
        <text>L-fucose = L-fuculose</text>
        <dbReference type="Rhea" id="RHEA:17233"/>
        <dbReference type="ChEBI" id="CHEBI:2181"/>
        <dbReference type="ChEBI" id="CHEBI:17617"/>
        <dbReference type="EC" id="5.3.1.25"/>
    </reaction>
</comment>
<proteinExistence type="inferred from homology"/>
<comment type="subcellular location">
    <subcellularLocation>
        <location evidence="7">Cytoplasm</location>
    </subcellularLocation>
</comment>
<dbReference type="Proteomes" id="UP000219559">
    <property type="component" value="Unassembled WGS sequence"/>
</dbReference>
<comment type="caution">
    <text evidence="11">The sequence shown here is derived from an EMBL/GenBank/DDBJ whole genome shotgun (WGS) entry which is preliminary data.</text>
</comment>
<dbReference type="RefSeq" id="WP_172435812.1">
    <property type="nucleotide sequence ID" value="NZ_KZ300476.1"/>
</dbReference>
<comment type="cofactor">
    <cofactor evidence="7">
        <name>Mn(2+)</name>
        <dbReference type="ChEBI" id="CHEBI:29035"/>
    </cofactor>
</comment>
<dbReference type="InterPro" id="IPR012889">
    <property type="entry name" value="Fucose_isomerase_N2"/>
</dbReference>
<dbReference type="GO" id="GO:0005737">
    <property type="term" value="C:cytoplasm"/>
    <property type="evidence" value="ECO:0007669"/>
    <property type="project" value="UniProtKB-SubCell"/>
</dbReference>
<organism evidence="11 12">
    <name type="scientific">Sediminicola luteus</name>
    <dbReference type="NCBI Taxonomy" id="319238"/>
    <lineage>
        <taxon>Bacteria</taxon>
        <taxon>Pseudomonadati</taxon>
        <taxon>Bacteroidota</taxon>
        <taxon>Flavobacteriia</taxon>
        <taxon>Flavobacteriales</taxon>
        <taxon>Flavobacteriaceae</taxon>
        <taxon>Sediminicola</taxon>
    </lineage>
</organism>
<evidence type="ECO:0000256" key="4">
    <source>
        <dbReference type="ARBA" id="ARBA00023235"/>
    </source>
</evidence>
<dbReference type="GO" id="GO:0019571">
    <property type="term" value="P:D-arabinose catabolic process"/>
    <property type="evidence" value="ECO:0007669"/>
    <property type="project" value="TreeGrafter"/>
</dbReference>
<evidence type="ECO:0000256" key="5">
    <source>
        <dbReference type="ARBA" id="ARBA00023253"/>
    </source>
</evidence>
<dbReference type="InterPro" id="IPR038393">
    <property type="entry name" value="Fuc_iso_dom3_sf"/>
</dbReference>
<dbReference type="UniPathway" id="UPA00563">
    <property type="reaction ID" value="UER00624"/>
</dbReference>
<dbReference type="Pfam" id="PF07881">
    <property type="entry name" value="Fucose_iso_N1"/>
    <property type="match status" value="1"/>
</dbReference>
<dbReference type="SUPFAM" id="SSF53743">
    <property type="entry name" value="FucI/AraA N-terminal and middle domains"/>
    <property type="match status" value="1"/>
</dbReference>
<dbReference type="HAMAP" id="MF_01254">
    <property type="entry name" value="Fucose_iso"/>
    <property type="match status" value="1"/>
</dbReference>
<dbReference type="SUPFAM" id="SSF50443">
    <property type="entry name" value="FucI/AraA C-terminal domain-like"/>
    <property type="match status" value="1"/>
</dbReference>
<protein>
    <recommendedName>
        <fullName evidence="7">L-fucose isomerase</fullName>
        <shortName evidence="7">FucIase</shortName>
        <ecNumber evidence="7">5.3.1.25</ecNumber>
    </recommendedName>
    <alternativeName>
        <fullName evidence="7">6-deoxy-L-galactose isomerase</fullName>
    </alternativeName>
</protein>
<dbReference type="InterPro" id="IPR038392">
    <property type="entry name" value="Fucose_isomerase_dom2_sf"/>
</dbReference>
<dbReference type="InterPro" id="IPR015888">
    <property type="entry name" value="Fuc_isomerase_C"/>
</dbReference>
<evidence type="ECO:0000256" key="3">
    <source>
        <dbReference type="ARBA" id="ARBA00023211"/>
    </source>
</evidence>
<evidence type="ECO:0000313" key="11">
    <source>
        <dbReference type="EMBL" id="PCE64727.1"/>
    </source>
</evidence>
<feature type="domain" description="L-fucose isomerase N-terminal-2" evidence="10">
    <location>
        <begin position="179"/>
        <end position="355"/>
    </location>
</feature>
<dbReference type="EMBL" id="NBWU01000002">
    <property type="protein sequence ID" value="PCE64727.1"/>
    <property type="molecule type" value="Genomic_DNA"/>
</dbReference>
<evidence type="ECO:0000256" key="6">
    <source>
        <dbReference type="ARBA" id="ARBA00023277"/>
    </source>
</evidence>
<keyword evidence="2 7" id="KW-0479">Metal-binding</keyword>
<dbReference type="Pfam" id="PF02952">
    <property type="entry name" value="Fucose_iso_C"/>
    <property type="match status" value="1"/>
</dbReference>
<feature type="binding site" evidence="7">
    <location>
        <position position="529"/>
    </location>
    <ligand>
        <name>Mn(2+)</name>
        <dbReference type="ChEBI" id="CHEBI:29035"/>
    </ligand>
</feature>
<dbReference type="AlphaFoldDB" id="A0A2A4G7X8"/>
<dbReference type="EC" id="5.3.1.25" evidence="7"/>
<dbReference type="PANTHER" id="PTHR37840:SF1">
    <property type="entry name" value="L-FUCOSE ISOMERASE"/>
    <property type="match status" value="1"/>
</dbReference>
<evidence type="ECO:0000259" key="8">
    <source>
        <dbReference type="Pfam" id="PF02952"/>
    </source>
</evidence>
<feature type="domain" description="L-fucose isomerase C-terminal" evidence="8">
    <location>
        <begin position="391"/>
        <end position="555"/>
    </location>
</feature>
<dbReference type="GO" id="GO:0030145">
    <property type="term" value="F:manganese ion binding"/>
    <property type="evidence" value="ECO:0007669"/>
    <property type="project" value="UniProtKB-UniRule"/>
</dbReference>
<evidence type="ECO:0000256" key="7">
    <source>
        <dbReference type="HAMAP-Rule" id="MF_01254"/>
    </source>
</evidence>
<keyword evidence="5 7" id="KW-0294">Fucose metabolism</keyword>
<accession>A0A2A4G7X8</accession>
<dbReference type="NCBIfam" id="TIGR01089">
    <property type="entry name" value="fucI"/>
    <property type="match status" value="1"/>
</dbReference>
<comment type="pathway">
    <text evidence="7">Carbohydrate degradation; L-fucose degradation; L-lactaldehyde and glycerone phosphate from L-fucose: step 1/3.</text>
</comment>
<dbReference type="InterPro" id="IPR004216">
    <property type="entry name" value="Fuc/Ara_isomerase_C"/>
</dbReference>
<sequence length="593" mass="65690">MSYRLIGSLPKIGIRPVIDGREEGVRESLEAQCMEMAQNAARLIEGNLRFPSGEKYQCVIADTTIGGVAEAAQCAEKFKKEGVTATLTVTPAWCYGTEVMDSDPNLPKAIWGFNGTERPGAVYLAAALAGYAQKGIPCFSIYGREVQDAGDTEIHDDVKEKILRFAKAAMAVGQMQGTSYLSIGYGSMGIVGSMVDQNFFHDYLGMRTEFVDQMEVLRRIEKGIFDQDEYQKALSWTKENCTEGTDYNQTQSDAERKAWEWETVVKMTLIIRDLMIGNPKLKEMGYGEESLGRNALISGFQGQRQWTDHMPNGDFPEAILNSSFDWNGIRQAYMVATENDSLNGVSMLFGHLLTNTAQIFSDVRTYWSAESVQRVSGKTLTGKAANGIIHLINSGSTTLDATAEQRNAQGDSCMKPYWDISEAEAEACLEATRWPQGIKEYFRGGGYSSQFKTRGEMPVTMCRINLIKGIGPVLQLAEGWTVDLDNDIHEILDARTNPTWPTTWFAPRINGKGPFTDVYSVMAHWGANHGAISYGHIGADLITLAAMLRIPVNMHNVPQDKLFRPALWNAFGSEPEGADYRACEAYGPRYGIK</sequence>
<dbReference type="Gene3D" id="3.20.14.10">
    <property type="entry name" value="L-fucose/L-arabinose isomerase, C-terminal"/>
    <property type="match status" value="1"/>
</dbReference>
<evidence type="ECO:0000259" key="9">
    <source>
        <dbReference type="Pfam" id="PF07881"/>
    </source>
</evidence>
<dbReference type="GO" id="GO:0008790">
    <property type="term" value="F:arabinose isomerase activity"/>
    <property type="evidence" value="ECO:0007669"/>
    <property type="project" value="TreeGrafter"/>
</dbReference>
<keyword evidence="12" id="KW-1185">Reference proteome</keyword>
<dbReference type="Gene3D" id="3.40.50.1070">
    <property type="match status" value="1"/>
</dbReference>
<evidence type="ECO:0000256" key="2">
    <source>
        <dbReference type="ARBA" id="ARBA00022723"/>
    </source>
</evidence>
<dbReference type="PANTHER" id="PTHR37840">
    <property type="entry name" value="L-FUCOSE ISOMERASE"/>
    <property type="match status" value="1"/>
</dbReference>
<keyword evidence="1 7" id="KW-0963">Cytoplasm</keyword>
<comment type="function">
    <text evidence="7">Converts the aldose L-fucose into the corresponding ketose L-fuculose.</text>
</comment>
<dbReference type="GO" id="GO:0008736">
    <property type="term" value="F:L-fucose isomerase activity"/>
    <property type="evidence" value="ECO:0007669"/>
    <property type="project" value="UniProtKB-UniRule"/>
</dbReference>
<dbReference type="InterPro" id="IPR012888">
    <property type="entry name" value="Fucose_iso_N1"/>
</dbReference>
<name>A0A2A4G7X8_9FLAO</name>
<keyword evidence="3 7" id="KW-0464">Manganese</keyword>
<dbReference type="InterPro" id="IPR038391">
    <property type="entry name" value="Fucose_iso_dom1_sf"/>
</dbReference>
<feature type="domain" description="L-fucose isomerase N-terminal-1" evidence="9">
    <location>
        <begin position="10"/>
        <end position="177"/>
    </location>
</feature>
<feature type="binding site" evidence="7">
    <location>
        <position position="338"/>
    </location>
    <ligand>
        <name>Mn(2+)</name>
        <dbReference type="ChEBI" id="CHEBI:29035"/>
    </ligand>
</feature>
<feature type="active site" description="Proton acceptor" evidence="7">
    <location>
        <position position="338"/>
    </location>
</feature>
<evidence type="ECO:0000256" key="1">
    <source>
        <dbReference type="ARBA" id="ARBA00022490"/>
    </source>
</evidence>
<keyword evidence="4 7" id="KW-0413">Isomerase</keyword>
<dbReference type="GO" id="GO:0042355">
    <property type="term" value="P:L-fucose catabolic process"/>
    <property type="evidence" value="ECO:0007669"/>
    <property type="project" value="UniProtKB-UniRule"/>
</dbReference>
<dbReference type="InterPro" id="IPR005763">
    <property type="entry name" value="Fucose_isomerase"/>
</dbReference>
<feature type="binding site" evidence="7">
    <location>
        <position position="362"/>
    </location>
    <ligand>
        <name>Mn(2+)</name>
        <dbReference type="ChEBI" id="CHEBI:29035"/>
    </ligand>
</feature>
<evidence type="ECO:0000259" key="10">
    <source>
        <dbReference type="Pfam" id="PF07882"/>
    </source>
</evidence>